<evidence type="ECO:0000256" key="1">
    <source>
        <dbReference type="SAM" id="SignalP"/>
    </source>
</evidence>
<feature type="signal peptide" evidence="1">
    <location>
        <begin position="1"/>
        <end position="23"/>
    </location>
</feature>
<organism evidence="2 3">
    <name type="scientific">Streptomyces chryseus</name>
    <dbReference type="NCBI Taxonomy" id="68186"/>
    <lineage>
        <taxon>Bacteria</taxon>
        <taxon>Bacillati</taxon>
        <taxon>Actinomycetota</taxon>
        <taxon>Actinomycetes</taxon>
        <taxon>Kitasatosporales</taxon>
        <taxon>Streptomycetaceae</taxon>
        <taxon>Streptomyces</taxon>
    </lineage>
</organism>
<evidence type="ECO:0000313" key="2">
    <source>
        <dbReference type="EMBL" id="GHB32862.1"/>
    </source>
</evidence>
<evidence type="ECO:0000313" key="3">
    <source>
        <dbReference type="Proteomes" id="UP000599437"/>
    </source>
</evidence>
<sequence length="114" mass="11683">MQKAAAISTVSWMSLSSAPSARAAATASSDTGRACCLASAAIRSRARSRGVTGALSPAHTALTVSRPPSSWAAAAAPCVSAQKGMLFRWETYAAISSRSPRLREAGSRSSTLAR</sequence>
<gene>
    <name evidence="2" type="ORF">GCM10010346_65140</name>
</gene>
<comment type="caution">
    <text evidence="2">The sequence shown here is derived from an EMBL/GenBank/DDBJ whole genome shotgun (WGS) entry which is preliminary data.</text>
</comment>
<proteinExistence type="predicted"/>
<name>A0ABQ3EBW1_9ACTN</name>
<dbReference type="Proteomes" id="UP000599437">
    <property type="component" value="Unassembled WGS sequence"/>
</dbReference>
<reference evidence="3" key="1">
    <citation type="journal article" date="2019" name="Int. J. Syst. Evol. Microbiol.">
        <title>The Global Catalogue of Microorganisms (GCM) 10K type strain sequencing project: providing services to taxonomists for standard genome sequencing and annotation.</title>
        <authorList>
            <consortium name="The Broad Institute Genomics Platform"/>
            <consortium name="The Broad Institute Genome Sequencing Center for Infectious Disease"/>
            <person name="Wu L."/>
            <person name="Ma J."/>
        </authorList>
    </citation>
    <scope>NUCLEOTIDE SEQUENCE [LARGE SCALE GENOMIC DNA]</scope>
    <source>
        <strain evidence="3">JCM 4737</strain>
    </source>
</reference>
<protein>
    <recommendedName>
        <fullName evidence="4">Secreted protein</fullName>
    </recommendedName>
</protein>
<evidence type="ECO:0008006" key="4">
    <source>
        <dbReference type="Google" id="ProtNLM"/>
    </source>
</evidence>
<keyword evidence="3" id="KW-1185">Reference proteome</keyword>
<feature type="chain" id="PRO_5046023568" description="Secreted protein" evidence="1">
    <location>
        <begin position="24"/>
        <end position="114"/>
    </location>
</feature>
<keyword evidence="1" id="KW-0732">Signal</keyword>
<dbReference type="EMBL" id="BMVO01000047">
    <property type="protein sequence ID" value="GHB32862.1"/>
    <property type="molecule type" value="Genomic_DNA"/>
</dbReference>
<accession>A0ABQ3EBW1</accession>